<keyword evidence="3" id="KW-1185">Reference proteome</keyword>
<gene>
    <name evidence="2" type="ORF">FIBRA_04691</name>
</gene>
<dbReference type="Gene3D" id="3.40.50.1820">
    <property type="entry name" value="alpha/beta hydrolase"/>
    <property type="match status" value="1"/>
</dbReference>
<dbReference type="GeneID" id="24097499"/>
<dbReference type="InterPro" id="IPR002925">
    <property type="entry name" value="Dienelactn_hydro"/>
</dbReference>
<evidence type="ECO:0000313" key="3">
    <source>
        <dbReference type="Proteomes" id="UP000006352"/>
    </source>
</evidence>
<sequence>MSLCEHCTKGVRHEGTPEGHIEDIGGVECYVATPADDHAKDKVVLYFTDILGHRFLNHHLMADDFAQNGFWVVIPDILNNDGVTPDVLDGGKLDIPAWLARHGQETVKPILENVMAALRDSGVERFAAIGFCFGARPAIDLAFSNNISVCIVSHPSLWKMPDDMEASEIGSYMHANYRAMSKAPLLLNTAEIDTAFPKEQQAQADEVLGGGNFEPGYERTYWEGCAHGFAVRGSLDNPRIRVGKEGAFKASVLFLKKHF</sequence>
<evidence type="ECO:0000313" key="2">
    <source>
        <dbReference type="EMBL" id="CCM02588.1"/>
    </source>
</evidence>
<dbReference type="SUPFAM" id="SSF53474">
    <property type="entry name" value="alpha/beta-Hydrolases"/>
    <property type="match status" value="1"/>
</dbReference>
<protein>
    <recommendedName>
        <fullName evidence="1">Dienelactone hydrolase domain-containing protein</fullName>
    </recommendedName>
</protein>
<reference evidence="2 3" key="1">
    <citation type="journal article" date="2012" name="Appl. Environ. Microbiol.">
        <title>Short-read sequencing for genomic analysis of the brown rot fungus Fibroporia radiculosa.</title>
        <authorList>
            <person name="Tang J.D."/>
            <person name="Perkins A.D."/>
            <person name="Sonstegard T.S."/>
            <person name="Schroeder S.G."/>
            <person name="Burgess S.C."/>
            <person name="Diehl S.V."/>
        </authorList>
    </citation>
    <scope>NUCLEOTIDE SEQUENCE [LARGE SCALE GENOMIC DNA]</scope>
    <source>
        <strain evidence="2 3">TFFH 294</strain>
    </source>
</reference>
<dbReference type="HOGENOM" id="CLU_054590_2_2_1"/>
<evidence type="ECO:0000259" key="1">
    <source>
        <dbReference type="Pfam" id="PF01738"/>
    </source>
</evidence>
<dbReference type="OrthoDB" id="17560at2759"/>
<dbReference type="EMBL" id="HE797086">
    <property type="protein sequence ID" value="CCM02588.1"/>
    <property type="molecule type" value="Genomic_DNA"/>
</dbReference>
<proteinExistence type="predicted"/>
<dbReference type="InterPro" id="IPR029058">
    <property type="entry name" value="AB_hydrolase_fold"/>
</dbReference>
<dbReference type="RefSeq" id="XP_012181871.1">
    <property type="nucleotide sequence ID" value="XM_012326481.1"/>
</dbReference>
<dbReference type="PANTHER" id="PTHR17630:SF44">
    <property type="entry name" value="PROTEIN AIM2"/>
    <property type="match status" value="1"/>
</dbReference>
<organism evidence="2 3">
    <name type="scientific">Fibroporia radiculosa</name>
    <dbReference type="NCBI Taxonomy" id="599839"/>
    <lineage>
        <taxon>Eukaryota</taxon>
        <taxon>Fungi</taxon>
        <taxon>Dikarya</taxon>
        <taxon>Basidiomycota</taxon>
        <taxon>Agaricomycotina</taxon>
        <taxon>Agaricomycetes</taxon>
        <taxon>Polyporales</taxon>
        <taxon>Fibroporiaceae</taxon>
        <taxon>Fibroporia</taxon>
    </lineage>
</organism>
<dbReference type="STRING" id="599839.J4G7S8"/>
<dbReference type="Pfam" id="PF01738">
    <property type="entry name" value="DLH"/>
    <property type="match status" value="1"/>
</dbReference>
<dbReference type="PANTHER" id="PTHR17630">
    <property type="entry name" value="DIENELACTONE HYDROLASE"/>
    <property type="match status" value="1"/>
</dbReference>
<accession>J4G7S8</accession>
<dbReference type="Proteomes" id="UP000006352">
    <property type="component" value="Unassembled WGS sequence"/>
</dbReference>
<name>J4G7S8_9APHY</name>
<dbReference type="AlphaFoldDB" id="J4G7S8"/>
<feature type="domain" description="Dienelactone hydrolase" evidence="1">
    <location>
        <begin position="28"/>
        <end position="235"/>
    </location>
</feature>
<dbReference type="GO" id="GO:0016787">
    <property type="term" value="F:hydrolase activity"/>
    <property type="evidence" value="ECO:0007669"/>
    <property type="project" value="InterPro"/>
</dbReference>
<dbReference type="InParanoid" id="J4G7S8"/>